<dbReference type="InterPro" id="IPR001208">
    <property type="entry name" value="MCM_dom"/>
</dbReference>
<dbReference type="PRINTS" id="PR01660">
    <property type="entry name" value="MCMPROTEIN4"/>
</dbReference>
<feature type="domain" description="MCM C-terminal AAA(+) ATPase" evidence="13">
    <location>
        <begin position="508"/>
        <end position="722"/>
    </location>
</feature>
<dbReference type="PROSITE" id="PS50051">
    <property type="entry name" value="MCM_2"/>
    <property type="match status" value="1"/>
</dbReference>
<evidence type="ECO:0000313" key="14">
    <source>
        <dbReference type="EMBL" id="CAD7626093.1"/>
    </source>
</evidence>
<dbReference type="FunFam" id="3.30.1640.10:FF:000001">
    <property type="entry name" value="DNA helicase"/>
    <property type="match status" value="1"/>
</dbReference>
<evidence type="ECO:0000256" key="7">
    <source>
        <dbReference type="ARBA" id="ARBA00022840"/>
    </source>
</evidence>
<comment type="similarity">
    <text evidence="2 10">Belongs to the MCM family.</text>
</comment>
<dbReference type="GO" id="GO:0016787">
    <property type="term" value="F:hydrolase activity"/>
    <property type="evidence" value="ECO:0007669"/>
    <property type="project" value="UniProtKB-KW"/>
</dbReference>
<dbReference type="Pfam" id="PF17855">
    <property type="entry name" value="MCM_lid"/>
    <property type="match status" value="1"/>
</dbReference>
<dbReference type="InterPro" id="IPR027417">
    <property type="entry name" value="P-loop_NTPase"/>
</dbReference>
<dbReference type="GO" id="GO:0003697">
    <property type="term" value="F:single-stranded DNA binding"/>
    <property type="evidence" value="ECO:0007669"/>
    <property type="project" value="TreeGrafter"/>
</dbReference>
<dbReference type="SUPFAM" id="SSF50249">
    <property type="entry name" value="Nucleic acid-binding proteins"/>
    <property type="match status" value="1"/>
</dbReference>
<evidence type="ECO:0000256" key="9">
    <source>
        <dbReference type="ARBA" id="ARBA00023242"/>
    </source>
</evidence>
<keyword evidence="4 10" id="KW-0547">Nucleotide-binding</keyword>
<dbReference type="CDD" id="cd17755">
    <property type="entry name" value="MCM4"/>
    <property type="match status" value="1"/>
</dbReference>
<dbReference type="GO" id="GO:0006271">
    <property type="term" value="P:DNA strand elongation involved in DNA replication"/>
    <property type="evidence" value="ECO:0007669"/>
    <property type="project" value="TreeGrafter"/>
</dbReference>
<keyword evidence="6 11" id="KW-0347">Helicase</keyword>
<evidence type="ECO:0000256" key="3">
    <source>
        <dbReference type="ARBA" id="ARBA00022705"/>
    </source>
</evidence>
<evidence type="ECO:0000256" key="12">
    <source>
        <dbReference type="SAM" id="MobiDB-lite"/>
    </source>
</evidence>
<dbReference type="Gene3D" id="3.40.50.300">
    <property type="entry name" value="P-loop containing nucleotide triphosphate hydrolases"/>
    <property type="match status" value="1"/>
</dbReference>
<dbReference type="Pfam" id="PF00493">
    <property type="entry name" value="MCM"/>
    <property type="match status" value="1"/>
</dbReference>
<dbReference type="PROSITE" id="PS00847">
    <property type="entry name" value="MCM_1"/>
    <property type="match status" value="1"/>
</dbReference>
<dbReference type="Proteomes" id="UP000759131">
    <property type="component" value="Unassembled WGS sequence"/>
</dbReference>
<dbReference type="SUPFAM" id="SSF52540">
    <property type="entry name" value="P-loop containing nucleoside triphosphate hydrolases"/>
    <property type="match status" value="1"/>
</dbReference>
<keyword evidence="15" id="KW-1185">Reference proteome</keyword>
<dbReference type="InterPro" id="IPR008047">
    <property type="entry name" value="MCM_4"/>
</dbReference>
<dbReference type="PRINTS" id="PR01657">
    <property type="entry name" value="MCMFAMILY"/>
</dbReference>
<dbReference type="SMART" id="SM00350">
    <property type="entry name" value="MCM"/>
    <property type="match status" value="1"/>
</dbReference>
<name>A0A7R9KPZ9_9ACAR</name>
<dbReference type="AlphaFoldDB" id="A0A7R9KPZ9"/>
<dbReference type="GO" id="GO:0005524">
    <property type="term" value="F:ATP binding"/>
    <property type="evidence" value="ECO:0007669"/>
    <property type="project" value="UniProtKB-UniRule"/>
</dbReference>
<dbReference type="InterPro" id="IPR041562">
    <property type="entry name" value="MCM_lid"/>
</dbReference>
<keyword evidence="8 10" id="KW-0238">DNA-binding</keyword>
<accession>A0A7R9KPZ9</accession>
<dbReference type="Pfam" id="PF17207">
    <property type="entry name" value="MCM_OB"/>
    <property type="match status" value="1"/>
</dbReference>
<feature type="compositionally biased region" description="Polar residues" evidence="12">
    <location>
        <begin position="95"/>
        <end position="115"/>
    </location>
</feature>
<reference evidence="14" key="1">
    <citation type="submission" date="2020-11" db="EMBL/GenBank/DDBJ databases">
        <authorList>
            <person name="Tran Van P."/>
        </authorList>
    </citation>
    <scope>NUCLEOTIDE SEQUENCE</scope>
</reference>
<keyword evidence="3 11" id="KW-0235">DNA replication</keyword>
<sequence>MSSRTSQRDSSNASHGSTRSTRSQTKATPPKRESSPTSQTSRSSRRRPDKSSDKPMDSSQRSTRSLRSNPINEMPESVGQRQDASDGPMSGGDANGSQPPSQTRSATPMRGSSSRGLFGDAINLSSPLHYGSTEFSQSSVTSVRNAAKKRFDISSDSRLVRQINVGETDGPTGEAAAVATSDSHTSTAPQLVIWGTDVAINQCREKFKRFLKHEGFETQGLDSDEVEVDVQMDTDSQSDARKGYYIRKLHEMVIIGEPFLSINCGHLHSFDATLYRQLVSYPQEVIPTFDMAVNEVFVELYPEGIAEMERICVRPYNVVKTSTLRDLNPEDINQLITISGMVIRCSNIIAEMCVAYFECTVCNFGLNVEVDRGSIAEPRVCRQCNTNFSFRLVHNRSQFTDKQQIKLQESPDDMPAGQTPYTVLLYGCSDLVDRVQPGERVTVTGIYRATPIRVHPNKRNVKSVYRTHVDVVHYRKVENKRLHDDGYQLKLSKERIDKLIQLSNDPDIYERLACALAPSIYEHLDIKKGILLQLFGGTRKEYNESENNPTGKLRSFRSELNILLCGDPGTSKSQLLQYVYNLVPRGQYTSGKGSSAVGLTAYITKDPDTRQMVLQTGALVLSDGGICCIDEFDKMSDSTRSVLHEVMEQQTLSIAKAGIVCQLNARTSILAAANPVESQWNKNKTITENIQLPPTLMSRFDLIFLLLDPQDEEYDRRLARHLVSLYHRSRDDDEQEFLDLSLLKDYIGYARLNFHPVLSEEASQALKHAYVEMRKVGSGKGQISAYPRQLESLIRLAEAHAKMSFKNVVDVSDVEEARRLHREAIKQSATDPLSGKIDISILTTGMSASSRKKRNELSSGLKQLLESMGTEKGSQTEAQLQYSYQTVFNEFKNSTTLMVSRDMFDDSLKALQDEGFLTLIGTKFIRINT</sequence>
<dbReference type="EMBL" id="OC858135">
    <property type="protein sequence ID" value="CAD7626093.1"/>
    <property type="molecule type" value="Genomic_DNA"/>
</dbReference>
<dbReference type="GO" id="GO:0017116">
    <property type="term" value="F:single-stranded DNA helicase activity"/>
    <property type="evidence" value="ECO:0007669"/>
    <property type="project" value="TreeGrafter"/>
</dbReference>
<evidence type="ECO:0000256" key="8">
    <source>
        <dbReference type="ARBA" id="ARBA00023125"/>
    </source>
</evidence>
<keyword evidence="9 11" id="KW-0539">Nucleus</keyword>
<evidence type="ECO:0000259" key="13">
    <source>
        <dbReference type="PROSITE" id="PS50051"/>
    </source>
</evidence>
<dbReference type="InterPro" id="IPR012340">
    <property type="entry name" value="NA-bd_OB-fold"/>
</dbReference>
<dbReference type="Gene3D" id="3.30.1640.10">
    <property type="entry name" value="mini-chromosome maintenance (MCM) complex, chain A, domain 1"/>
    <property type="match status" value="1"/>
</dbReference>
<proteinExistence type="inferred from homology"/>
<evidence type="ECO:0000313" key="15">
    <source>
        <dbReference type="Proteomes" id="UP000759131"/>
    </source>
</evidence>
<evidence type="ECO:0000256" key="4">
    <source>
        <dbReference type="ARBA" id="ARBA00022741"/>
    </source>
</evidence>
<dbReference type="PANTHER" id="PTHR11630">
    <property type="entry name" value="DNA REPLICATION LICENSING FACTOR MCM FAMILY MEMBER"/>
    <property type="match status" value="1"/>
</dbReference>
<dbReference type="GO" id="GO:0005634">
    <property type="term" value="C:nucleus"/>
    <property type="evidence" value="ECO:0007669"/>
    <property type="project" value="UniProtKB-SubCell"/>
</dbReference>
<dbReference type="Pfam" id="PF14551">
    <property type="entry name" value="MCM_N"/>
    <property type="match status" value="1"/>
</dbReference>
<comment type="subcellular location">
    <subcellularLocation>
        <location evidence="1">Nucleus</location>
    </subcellularLocation>
</comment>
<dbReference type="GO" id="GO:1902975">
    <property type="term" value="P:mitotic DNA replication initiation"/>
    <property type="evidence" value="ECO:0007669"/>
    <property type="project" value="TreeGrafter"/>
</dbReference>
<dbReference type="GO" id="GO:0042555">
    <property type="term" value="C:MCM complex"/>
    <property type="evidence" value="ECO:0007669"/>
    <property type="project" value="UniProtKB-UniRule"/>
</dbReference>
<keyword evidence="5 11" id="KW-0378">Hydrolase</keyword>
<dbReference type="InterPro" id="IPR031327">
    <property type="entry name" value="MCM"/>
</dbReference>
<comment type="catalytic activity">
    <reaction evidence="11">
        <text>ATP + H2O = ADP + phosphate + H(+)</text>
        <dbReference type="Rhea" id="RHEA:13065"/>
        <dbReference type="ChEBI" id="CHEBI:15377"/>
        <dbReference type="ChEBI" id="CHEBI:15378"/>
        <dbReference type="ChEBI" id="CHEBI:30616"/>
        <dbReference type="ChEBI" id="CHEBI:43474"/>
        <dbReference type="ChEBI" id="CHEBI:456216"/>
        <dbReference type="EC" id="3.6.4.12"/>
    </reaction>
</comment>
<dbReference type="EC" id="3.6.4.12" evidence="11"/>
<protein>
    <recommendedName>
        <fullName evidence="11">DNA replication licensing factor MCM4</fullName>
        <ecNumber evidence="11">3.6.4.12</ecNumber>
    </recommendedName>
</protein>
<comment type="function">
    <text evidence="11">Acts as component of the MCM2-7 complex (MCM complex) which is the replicative helicase essential for 'once per cell cycle' DNA replication initiation and elongation in eukaryotic cells. The active ATPase sites in the MCM2-7 ring are formed through the interaction surfaces of two neighboring subunits such that a critical structure of a conserved arginine finger motif is provided in trans relative to the ATP-binding site of the Walker A box of the adjacent subunit. The six ATPase active sites, however, are likely to contribute differentially to the complex helicase activity.</text>
</comment>
<comment type="subunit">
    <text evidence="11">Component of the MCM2-7 complex.</text>
</comment>
<evidence type="ECO:0000256" key="11">
    <source>
        <dbReference type="RuleBase" id="RU368062"/>
    </source>
</evidence>
<dbReference type="OrthoDB" id="10251574at2759"/>
<organism evidence="14">
    <name type="scientific">Medioppia subpectinata</name>
    <dbReference type="NCBI Taxonomy" id="1979941"/>
    <lineage>
        <taxon>Eukaryota</taxon>
        <taxon>Metazoa</taxon>
        <taxon>Ecdysozoa</taxon>
        <taxon>Arthropoda</taxon>
        <taxon>Chelicerata</taxon>
        <taxon>Arachnida</taxon>
        <taxon>Acari</taxon>
        <taxon>Acariformes</taxon>
        <taxon>Sarcoptiformes</taxon>
        <taxon>Oribatida</taxon>
        <taxon>Brachypylina</taxon>
        <taxon>Oppioidea</taxon>
        <taxon>Oppiidae</taxon>
        <taxon>Medioppia</taxon>
    </lineage>
</organism>
<keyword evidence="7 10" id="KW-0067">ATP-binding</keyword>
<evidence type="ECO:0000256" key="5">
    <source>
        <dbReference type="ARBA" id="ARBA00022801"/>
    </source>
</evidence>
<dbReference type="FunFam" id="3.40.50.300:FF:000217">
    <property type="entry name" value="DNA helicase"/>
    <property type="match status" value="1"/>
</dbReference>
<dbReference type="Gene3D" id="2.40.50.140">
    <property type="entry name" value="Nucleic acid-binding proteins"/>
    <property type="match status" value="1"/>
</dbReference>
<dbReference type="EMBL" id="CAJPIZ010003560">
    <property type="protein sequence ID" value="CAG2106523.1"/>
    <property type="molecule type" value="Genomic_DNA"/>
</dbReference>
<dbReference type="Gene3D" id="2.20.28.10">
    <property type="match status" value="1"/>
</dbReference>
<dbReference type="InterPro" id="IPR033762">
    <property type="entry name" value="MCM_OB"/>
</dbReference>
<gene>
    <name evidence="14" type="ORF">OSB1V03_LOCUS6526</name>
</gene>
<dbReference type="InterPro" id="IPR027925">
    <property type="entry name" value="MCM_N"/>
</dbReference>
<evidence type="ECO:0000256" key="6">
    <source>
        <dbReference type="ARBA" id="ARBA00022806"/>
    </source>
</evidence>
<dbReference type="GO" id="GO:0000727">
    <property type="term" value="P:double-strand break repair via break-induced replication"/>
    <property type="evidence" value="ECO:0007669"/>
    <property type="project" value="TreeGrafter"/>
</dbReference>
<evidence type="ECO:0000256" key="10">
    <source>
        <dbReference type="RuleBase" id="RU004070"/>
    </source>
</evidence>
<dbReference type="SMART" id="SM00382">
    <property type="entry name" value="AAA"/>
    <property type="match status" value="1"/>
</dbReference>
<dbReference type="PANTHER" id="PTHR11630:SF66">
    <property type="entry name" value="DNA REPLICATION LICENSING FACTOR MCM4"/>
    <property type="match status" value="1"/>
</dbReference>
<feature type="compositionally biased region" description="Polar residues" evidence="12">
    <location>
        <begin position="60"/>
        <end position="71"/>
    </location>
</feature>
<evidence type="ECO:0000256" key="1">
    <source>
        <dbReference type="ARBA" id="ARBA00004123"/>
    </source>
</evidence>
<dbReference type="InterPro" id="IPR018525">
    <property type="entry name" value="MCM_CS"/>
</dbReference>
<evidence type="ECO:0000256" key="2">
    <source>
        <dbReference type="ARBA" id="ARBA00008010"/>
    </source>
</evidence>
<dbReference type="FunFam" id="2.20.28.10:FF:000003">
    <property type="entry name" value="DNA helicase"/>
    <property type="match status" value="1"/>
</dbReference>
<feature type="region of interest" description="Disordered" evidence="12">
    <location>
        <begin position="1"/>
        <end position="120"/>
    </location>
</feature>
<feature type="compositionally biased region" description="Polar residues" evidence="12">
    <location>
        <begin position="1"/>
        <end position="27"/>
    </location>
</feature>
<dbReference type="InterPro" id="IPR003593">
    <property type="entry name" value="AAA+_ATPase"/>
</dbReference>